<dbReference type="InterPro" id="IPR009078">
    <property type="entry name" value="Ferritin-like_SF"/>
</dbReference>
<organism evidence="2 3">
    <name type="scientific">Abyssobacteria bacterium (strain SURF_5)</name>
    <dbReference type="NCBI Taxonomy" id="2093360"/>
    <lineage>
        <taxon>Bacteria</taxon>
        <taxon>Pseudomonadati</taxon>
        <taxon>Candidatus Hydrogenedentota</taxon>
        <taxon>Candidatus Abyssobacteria</taxon>
    </lineage>
</organism>
<dbReference type="Pfam" id="PF02915">
    <property type="entry name" value="Rubrerythrin"/>
    <property type="match status" value="2"/>
</dbReference>
<dbReference type="Proteomes" id="UP000265882">
    <property type="component" value="Unassembled WGS sequence"/>
</dbReference>
<dbReference type="SUPFAM" id="SSF47240">
    <property type="entry name" value="Ferritin-like"/>
    <property type="match status" value="1"/>
</dbReference>
<dbReference type="Gene3D" id="1.20.1260.10">
    <property type="match status" value="1"/>
</dbReference>
<feature type="domain" description="Rubrerythrin diiron-binding" evidence="1">
    <location>
        <begin position="94"/>
        <end position="150"/>
    </location>
</feature>
<dbReference type="AlphaFoldDB" id="A0A3A4NX54"/>
<proteinExistence type="predicted"/>
<feature type="domain" description="Rubrerythrin diiron-binding" evidence="1">
    <location>
        <begin position="12"/>
        <end position="62"/>
    </location>
</feature>
<comment type="caution">
    <text evidence="2">The sequence shown here is derived from an EMBL/GenBank/DDBJ whole genome shotgun (WGS) entry which is preliminary data.</text>
</comment>
<name>A0A3A4NX54_ABYX5</name>
<dbReference type="GO" id="GO:0016491">
    <property type="term" value="F:oxidoreductase activity"/>
    <property type="evidence" value="ECO:0007669"/>
    <property type="project" value="InterPro"/>
</dbReference>
<dbReference type="InterPro" id="IPR012347">
    <property type="entry name" value="Ferritin-like"/>
</dbReference>
<dbReference type="PANTHER" id="PTHR33531:SF7">
    <property type="entry name" value="HYPOTHETICAL MEMBRANE PROTEIN, CONSERVED"/>
    <property type="match status" value="1"/>
</dbReference>
<evidence type="ECO:0000259" key="1">
    <source>
        <dbReference type="Pfam" id="PF02915"/>
    </source>
</evidence>
<sequence>MAGKDFTPRQLINRAIGKEVEANMMYEIYAEKVEDEQGKSLLKELAREELAHKHTLEKINPEKPGAFKSQSLPTGEFIEFADRPQITKQSTMQEVLRYAIGEEMEALSFYTSLSEYAGNEEVRGLLNRIASEEKKHKDKLERMYDEMYRPEN</sequence>
<gene>
    <name evidence="2" type="ORF">C4520_09300</name>
</gene>
<dbReference type="GO" id="GO:0046872">
    <property type="term" value="F:metal ion binding"/>
    <property type="evidence" value="ECO:0007669"/>
    <property type="project" value="InterPro"/>
</dbReference>
<dbReference type="EMBL" id="QZKU01000065">
    <property type="protein sequence ID" value="RJP21710.1"/>
    <property type="molecule type" value="Genomic_DNA"/>
</dbReference>
<dbReference type="CDD" id="cd01045">
    <property type="entry name" value="Ferritin_like_AB"/>
    <property type="match status" value="1"/>
</dbReference>
<accession>A0A3A4NX54</accession>
<reference evidence="2 3" key="1">
    <citation type="journal article" date="2017" name="ISME J.">
        <title>Energy and carbon metabolisms in a deep terrestrial subsurface fluid microbial community.</title>
        <authorList>
            <person name="Momper L."/>
            <person name="Jungbluth S.P."/>
            <person name="Lee M.D."/>
            <person name="Amend J.P."/>
        </authorList>
    </citation>
    <scope>NUCLEOTIDE SEQUENCE [LARGE SCALE GENOMIC DNA]</scope>
    <source>
        <strain evidence="2">SURF_5</strain>
    </source>
</reference>
<evidence type="ECO:0000313" key="2">
    <source>
        <dbReference type="EMBL" id="RJP21710.1"/>
    </source>
</evidence>
<protein>
    <recommendedName>
        <fullName evidence="1">Rubrerythrin diiron-binding domain-containing protein</fullName>
    </recommendedName>
</protein>
<dbReference type="InterPro" id="IPR003251">
    <property type="entry name" value="Rr_diiron-bd_dom"/>
</dbReference>
<evidence type="ECO:0000313" key="3">
    <source>
        <dbReference type="Proteomes" id="UP000265882"/>
    </source>
</evidence>
<dbReference type="PANTHER" id="PTHR33531">
    <property type="entry name" value="RUBRERYTHRIN SUBFAMILY"/>
    <property type="match status" value="1"/>
</dbReference>